<feature type="chain" id="PRO_5007285290" evidence="1">
    <location>
        <begin position="20"/>
        <end position="143"/>
    </location>
</feature>
<accession>A0A131YIT2</accession>
<feature type="signal peptide" evidence="1">
    <location>
        <begin position="1"/>
        <end position="19"/>
    </location>
</feature>
<organism evidence="2">
    <name type="scientific">Rhipicephalus appendiculatus</name>
    <name type="common">Brown ear tick</name>
    <dbReference type="NCBI Taxonomy" id="34631"/>
    <lineage>
        <taxon>Eukaryota</taxon>
        <taxon>Metazoa</taxon>
        <taxon>Ecdysozoa</taxon>
        <taxon>Arthropoda</taxon>
        <taxon>Chelicerata</taxon>
        <taxon>Arachnida</taxon>
        <taxon>Acari</taxon>
        <taxon>Parasitiformes</taxon>
        <taxon>Ixodida</taxon>
        <taxon>Ixodoidea</taxon>
        <taxon>Ixodidae</taxon>
        <taxon>Rhipicephalinae</taxon>
        <taxon>Rhipicephalus</taxon>
        <taxon>Rhipicephalus</taxon>
    </lineage>
</organism>
<protein>
    <submittedName>
        <fullName evidence="2">Uncharacterized protein</fullName>
    </submittedName>
</protein>
<proteinExistence type="predicted"/>
<keyword evidence="1" id="KW-0732">Signal</keyword>
<name>A0A131YIT2_RHIAP</name>
<evidence type="ECO:0000313" key="2">
    <source>
        <dbReference type="EMBL" id="JAP77831.1"/>
    </source>
</evidence>
<sequence length="143" mass="15954">MKTAAVLLLVACFVAVATSAKDRTTSRRQQFDNWRSCMVKKIPGDKAPVYEACHNRSRGTDMHRFRDGLQCVLSSYNIVKKNDVNLDLMAQLAKNITQQDLKGAFEECPKNDRNKNLQRAVKCVIDHLESTCPAPDGAAGSRK</sequence>
<dbReference type="EMBL" id="GEDV01010726">
    <property type="protein sequence ID" value="JAP77831.1"/>
    <property type="molecule type" value="Transcribed_RNA"/>
</dbReference>
<dbReference type="AlphaFoldDB" id="A0A131YIT2"/>
<reference evidence="2" key="1">
    <citation type="journal article" date="2016" name="Ticks Tick Borne Dis.">
        <title>De novo assembly and annotation of the salivary gland transcriptome of Rhipicephalus appendiculatus male and female ticks during blood feeding.</title>
        <authorList>
            <person name="de Castro M.H."/>
            <person name="de Klerk D."/>
            <person name="Pienaar R."/>
            <person name="Latif A.A."/>
            <person name="Rees D.J."/>
            <person name="Mans B.J."/>
        </authorList>
    </citation>
    <scope>NUCLEOTIDE SEQUENCE</scope>
    <source>
        <tissue evidence="2">Salivary glands</tissue>
    </source>
</reference>
<evidence type="ECO:0000256" key="1">
    <source>
        <dbReference type="SAM" id="SignalP"/>
    </source>
</evidence>